<dbReference type="InterPro" id="IPR000847">
    <property type="entry name" value="LysR_HTH_N"/>
</dbReference>
<evidence type="ECO:0000256" key="2">
    <source>
        <dbReference type="ARBA" id="ARBA00009437"/>
    </source>
</evidence>
<organism evidence="7 8">
    <name type="scientific">Bradyrhizobium ontarionense</name>
    <dbReference type="NCBI Taxonomy" id="2898149"/>
    <lineage>
        <taxon>Bacteria</taxon>
        <taxon>Pseudomonadati</taxon>
        <taxon>Pseudomonadota</taxon>
        <taxon>Alphaproteobacteria</taxon>
        <taxon>Hyphomicrobiales</taxon>
        <taxon>Nitrobacteraceae</taxon>
        <taxon>Bradyrhizobium</taxon>
    </lineage>
</organism>
<accession>A0ABY3R7A0</accession>
<dbReference type="PRINTS" id="PR00039">
    <property type="entry name" value="HTHLYSR"/>
</dbReference>
<dbReference type="InterPro" id="IPR005119">
    <property type="entry name" value="LysR_subst-bd"/>
</dbReference>
<evidence type="ECO:0000256" key="1">
    <source>
        <dbReference type="ARBA" id="ARBA00003502"/>
    </source>
</evidence>
<dbReference type="PANTHER" id="PTHR30537:SF79">
    <property type="entry name" value="TRANSCRIPTIONAL REGULATOR-RELATED"/>
    <property type="match status" value="1"/>
</dbReference>
<keyword evidence="8" id="KW-1185">Reference proteome</keyword>
<evidence type="ECO:0000313" key="7">
    <source>
        <dbReference type="EMBL" id="UFZ02790.1"/>
    </source>
</evidence>
<evidence type="ECO:0000256" key="4">
    <source>
        <dbReference type="ARBA" id="ARBA00023125"/>
    </source>
</evidence>
<dbReference type="InterPro" id="IPR036390">
    <property type="entry name" value="WH_DNA-bd_sf"/>
</dbReference>
<dbReference type="Pfam" id="PF00126">
    <property type="entry name" value="HTH_1"/>
    <property type="match status" value="1"/>
</dbReference>
<gene>
    <name evidence="7" type="ORF">LQG66_26465</name>
</gene>
<comment type="similarity">
    <text evidence="2">Belongs to the LysR transcriptional regulatory family.</text>
</comment>
<feature type="domain" description="HTH lysR-type" evidence="6">
    <location>
        <begin position="11"/>
        <end position="63"/>
    </location>
</feature>
<dbReference type="Pfam" id="PF03466">
    <property type="entry name" value="LysR_substrate"/>
    <property type="match status" value="1"/>
</dbReference>
<proteinExistence type="inferred from homology"/>
<evidence type="ECO:0000256" key="3">
    <source>
        <dbReference type="ARBA" id="ARBA00023015"/>
    </source>
</evidence>
<dbReference type="InterPro" id="IPR036388">
    <property type="entry name" value="WH-like_DNA-bd_sf"/>
</dbReference>
<keyword evidence="4" id="KW-0238">DNA-binding</keyword>
<dbReference type="PROSITE" id="PS50931">
    <property type="entry name" value="HTH_LYSR"/>
    <property type="match status" value="1"/>
</dbReference>
<dbReference type="InterPro" id="IPR058163">
    <property type="entry name" value="LysR-type_TF_proteobact-type"/>
</dbReference>
<evidence type="ECO:0000313" key="8">
    <source>
        <dbReference type="Proteomes" id="UP001431010"/>
    </source>
</evidence>
<keyword evidence="3" id="KW-0805">Transcription regulation</keyword>
<dbReference type="SUPFAM" id="SSF53850">
    <property type="entry name" value="Periplasmic binding protein-like II"/>
    <property type="match status" value="1"/>
</dbReference>
<name>A0ABY3R7A0_9BRAD</name>
<dbReference type="EMBL" id="CP088156">
    <property type="protein sequence ID" value="UFZ02790.1"/>
    <property type="molecule type" value="Genomic_DNA"/>
</dbReference>
<sequence length="311" mass="33492">MTRRLPPFGPLIAFDAVARHGSFTRAADELGVTQSAVSHQVRRLEDFFGVKLLNRLNPGVELSGDGAKLRGELAPLLDGIAGLEPSLRRRPGRQTLRLGAGSSLAAWWLVRRLRTFRALHSDIEIDFVPIESEAAGEPSLDVRILWTTLPESRATSLQASLFRERVFPVCAPSLLPRGRPLSDPAALLDLPLIQKGHTPSGEWSWAYWLPKLGLERAAPRGLVLGDMGLCLTAAVDGAGVAIARSLLVADAINDGRLVPALATTPDVLSTKVHVARWKPDLIGDRNTQALVSWLAQAAEETSRGVSNGSPA</sequence>
<dbReference type="PANTHER" id="PTHR30537">
    <property type="entry name" value="HTH-TYPE TRANSCRIPTIONAL REGULATOR"/>
    <property type="match status" value="1"/>
</dbReference>
<evidence type="ECO:0000256" key="5">
    <source>
        <dbReference type="ARBA" id="ARBA00023163"/>
    </source>
</evidence>
<dbReference type="SUPFAM" id="SSF46785">
    <property type="entry name" value="Winged helix' DNA-binding domain"/>
    <property type="match status" value="1"/>
</dbReference>
<keyword evidence="5" id="KW-0804">Transcription</keyword>
<dbReference type="Gene3D" id="3.40.190.10">
    <property type="entry name" value="Periplasmic binding protein-like II"/>
    <property type="match status" value="2"/>
</dbReference>
<evidence type="ECO:0000259" key="6">
    <source>
        <dbReference type="PROSITE" id="PS50931"/>
    </source>
</evidence>
<reference evidence="7" key="1">
    <citation type="journal article" date="2024" name="Antonie Van Leeuwenhoek">
        <title>Bradyrhizobium ontarionense sp. nov., a novel bacterial symbiont isolated from Aeschynomene indica (Indian jointvetch), harbours photosynthesis, nitrogen fixation and nitrous oxide (N2O) reductase genes.</title>
        <authorList>
            <person name="Bromfield E.S.P."/>
            <person name="Cloutier S."/>
        </authorList>
    </citation>
    <scope>NUCLEOTIDE SEQUENCE</scope>
    <source>
        <strain evidence="7">A19</strain>
    </source>
</reference>
<dbReference type="Gene3D" id="1.10.10.10">
    <property type="entry name" value="Winged helix-like DNA-binding domain superfamily/Winged helix DNA-binding domain"/>
    <property type="match status" value="1"/>
</dbReference>
<protein>
    <submittedName>
        <fullName evidence="7">LysR substrate-binding domain-containing protein</fullName>
    </submittedName>
</protein>
<comment type="function">
    <text evidence="1">NodD regulates the expression of the nodABCFE genes which encode other nodulation proteins. NodD is also a negative regulator of its own expression. Binds flavonoids as inducers.</text>
</comment>
<dbReference type="RefSeq" id="WP_231318576.1">
    <property type="nucleotide sequence ID" value="NZ_CP088156.1"/>
</dbReference>
<dbReference type="Proteomes" id="UP001431010">
    <property type="component" value="Chromosome"/>
</dbReference>